<name>A0A5S9PA78_9GAMM</name>
<dbReference type="AlphaFoldDB" id="A0A5S9PA78"/>
<gene>
    <name evidence="1" type="ORF">DPBNPPHM_03904</name>
</gene>
<dbReference type="EMBL" id="CACSII010000009">
    <property type="protein sequence ID" value="CAA0101407.1"/>
    <property type="molecule type" value="Genomic_DNA"/>
</dbReference>
<dbReference type="Proteomes" id="UP000434580">
    <property type="component" value="Unassembled WGS sequence"/>
</dbReference>
<evidence type="ECO:0000313" key="2">
    <source>
        <dbReference type="Proteomes" id="UP000434580"/>
    </source>
</evidence>
<accession>A0A5S9PA78</accession>
<reference evidence="1 2" key="1">
    <citation type="submission" date="2019-11" db="EMBL/GenBank/DDBJ databases">
        <authorList>
            <person name="Holert J."/>
        </authorList>
    </citation>
    <scope>NUCLEOTIDE SEQUENCE [LARGE SCALE GENOMIC DNA]</scope>
    <source>
        <strain evidence="1">BC5_2</strain>
    </source>
</reference>
<organism evidence="1 2">
    <name type="scientific">BD1-7 clade bacterium</name>
    <dbReference type="NCBI Taxonomy" id="2029982"/>
    <lineage>
        <taxon>Bacteria</taxon>
        <taxon>Pseudomonadati</taxon>
        <taxon>Pseudomonadota</taxon>
        <taxon>Gammaproteobacteria</taxon>
        <taxon>Cellvibrionales</taxon>
        <taxon>Spongiibacteraceae</taxon>
        <taxon>BD1-7 clade</taxon>
    </lineage>
</organism>
<evidence type="ECO:0000313" key="1">
    <source>
        <dbReference type="EMBL" id="CAA0101407.1"/>
    </source>
</evidence>
<sequence length="57" mass="6345">MAKVTHPRAYTAEEYANPLKSIRPIKIAPTELSHLTPSEITTLIKQIESTAENPNDN</sequence>
<protein>
    <submittedName>
        <fullName evidence="1">Uncharacterized protein</fullName>
    </submittedName>
</protein>
<proteinExistence type="predicted"/>